<accession>A0A3P7H180</accession>
<organism evidence="2">
    <name type="scientific">Toxocara canis</name>
    <name type="common">Canine roundworm</name>
    <dbReference type="NCBI Taxonomy" id="6265"/>
    <lineage>
        <taxon>Eukaryota</taxon>
        <taxon>Metazoa</taxon>
        <taxon>Ecdysozoa</taxon>
        <taxon>Nematoda</taxon>
        <taxon>Chromadorea</taxon>
        <taxon>Rhabditida</taxon>
        <taxon>Spirurina</taxon>
        <taxon>Ascaridomorpha</taxon>
        <taxon>Ascaridoidea</taxon>
        <taxon>Toxocaridae</taxon>
        <taxon>Toxocara</taxon>
    </lineage>
</organism>
<evidence type="ECO:0000313" key="2">
    <source>
        <dbReference type="EMBL" id="VDM28838.1"/>
    </source>
</evidence>
<dbReference type="EMBL" id="UYWY01003723">
    <property type="protein sequence ID" value="VDM28838.1"/>
    <property type="molecule type" value="Genomic_DNA"/>
</dbReference>
<protein>
    <submittedName>
        <fullName evidence="2">Uncharacterized protein</fullName>
    </submittedName>
</protein>
<dbReference type="AlphaFoldDB" id="A0A3P7H180"/>
<feature type="region of interest" description="Disordered" evidence="1">
    <location>
        <begin position="64"/>
        <end position="85"/>
    </location>
</feature>
<evidence type="ECO:0000256" key="1">
    <source>
        <dbReference type="SAM" id="MobiDB-lite"/>
    </source>
</evidence>
<feature type="compositionally biased region" description="Polar residues" evidence="1">
    <location>
        <begin position="64"/>
        <end position="80"/>
    </location>
</feature>
<proteinExistence type="predicted"/>
<reference evidence="2" key="1">
    <citation type="submission" date="2018-11" db="EMBL/GenBank/DDBJ databases">
        <authorList>
            <consortium name="Pathogen Informatics"/>
        </authorList>
    </citation>
    <scope>NUCLEOTIDE SEQUENCE [LARGE SCALE GENOMIC DNA]</scope>
</reference>
<gene>
    <name evidence="2" type="ORF">TCNE_LOCUS3121</name>
</gene>
<name>A0A3P7H180_TOXCA</name>
<sequence length="202" mass="23215">MIDRFKDLRYRTEPIRVFRDLAYIQKEAGEKKRILIVPVVFCEKLSKKVHRTILNEKSIAAKNTTDSDVTNSEPSKSQEVTNHDEDDERILWSDLELAAVIPTSMLSTNDILNFEQFTEKLERELARLRSINIDVKVGYILSWNRLFKIETKSSRARSDSLATVKGRQDGTNTVSPKWVCLSNSSITFLVKIYPVDTGALQY</sequence>